<comment type="subcellular location">
    <subcellularLocation>
        <location evidence="1">Nucleus</location>
        <location evidence="1">Nucleolus</location>
    </subcellularLocation>
</comment>
<evidence type="ECO:0000256" key="3">
    <source>
        <dbReference type="ARBA" id="ARBA00022574"/>
    </source>
</evidence>
<evidence type="ECO:0000256" key="1">
    <source>
        <dbReference type="ARBA" id="ARBA00004604"/>
    </source>
</evidence>
<evidence type="ECO:0000256" key="5">
    <source>
        <dbReference type="ARBA" id="ARBA00023242"/>
    </source>
</evidence>
<keyword evidence="3 6" id="KW-0853">WD repeat</keyword>
<evidence type="ECO:0000256" key="6">
    <source>
        <dbReference type="PROSITE-ProRule" id="PRU00221"/>
    </source>
</evidence>
<dbReference type="PANTHER" id="PTHR19858:SF0">
    <property type="entry name" value="PERIODIC TRYPTOPHAN PROTEIN 2 HOMOLOG"/>
    <property type="match status" value="1"/>
</dbReference>
<feature type="repeat" description="WD" evidence="6">
    <location>
        <begin position="514"/>
        <end position="539"/>
    </location>
</feature>
<dbReference type="InterPro" id="IPR020472">
    <property type="entry name" value="WD40_PAC1"/>
</dbReference>
<evidence type="ECO:0000313" key="8">
    <source>
        <dbReference type="Proteomes" id="UP001652625"/>
    </source>
</evidence>
<dbReference type="SMART" id="SM00320">
    <property type="entry name" value="WD40"/>
    <property type="match status" value="12"/>
</dbReference>
<feature type="repeat" description="WD" evidence="6">
    <location>
        <begin position="379"/>
        <end position="420"/>
    </location>
</feature>
<dbReference type="PROSITE" id="PS00678">
    <property type="entry name" value="WD_REPEATS_1"/>
    <property type="match status" value="1"/>
</dbReference>
<dbReference type="InterPro" id="IPR007148">
    <property type="entry name" value="SSU_processome_Utp12"/>
</dbReference>
<keyword evidence="4" id="KW-0677">Repeat</keyword>
<feature type="repeat" description="WD" evidence="6">
    <location>
        <begin position="465"/>
        <end position="498"/>
    </location>
</feature>
<accession>A0ABM4D5M9</accession>
<dbReference type="SUPFAM" id="SSF50998">
    <property type="entry name" value="Quinoprotein alcohol dehydrogenase-like"/>
    <property type="match status" value="1"/>
</dbReference>
<dbReference type="InterPro" id="IPR011047">
    <property type="entry name" value="Quinoprotein_ADH-like_sf"/>
</dbReference>
<dbReference type="SUPFAM" id="SSF69322">
    <property type="entry name" value="Tricorn protease domain 2"/>
    <property type="match status" value="1"/>
</dbReference>
<gene>
    <name evidence="9" type="primary">LOC100211841</name>
</gene>
<dbReference type="CDD" id="cd00200">
    <property type="entry name" value="WD40"/>
    <property type="match status" value="1"/>
</dbReference>
<dbReference type="Gene3D" id="2.130.10.10">
    <property type="entry name" value="YVTN repeat-like/Quinoprotein amine dehydrogenase"/>
    <property type="match status" value="3"/>
</dbReference>
<protein>
    <submittedName>
        <fullName evidence="9">Periodic tryptophan protein 2 homolog isoform X2</fullName>
    </submittedName>
</protein>
<evidence type="ECO:0000256" key="4">
    <source>
        <dbReference type="ARBA" id="ARBA00022737"/>
    </source>
</evidence>
<reference evidence="9" key="1">
    <citation type="submission" date="2025-08" db="UniProtKB">
        <authorList>
            <consortium name="RefSeq"/>
        </authorList>
    </citation>
    <scope>IDENTIFICATION</scope>
</reference>
<comment type="similarity">
    <text evidence="2">Belongs to the WD repeat PWP2 family.</text>
</comment>
<dbReference type="Proteomes" id="UP001652625">
    <property type="component" value="Chromosome 12"/>
</dbReference>
<dbReference type="InterPro" id="IPR027145">
    <property type="entry name" value="PWP2"/>
</dbReference>
<organism evidence="8 9">
    <name type="scientific">Hydra vulgaris</name>
    <name type="common">Hydra</name>
    <name type="synonym">Hydra attenuata</name>
    <dbReference type="NCBI Taxonomy" id="6087"/>
    <lineage>
        <taxon>Eukaryota</taxon>
        <taxon>Metazoa</taxon>
        <taxon>Cnidaria</taxon>
        <taxon>Hydrozoa</taxon>
        <taxon>Hydroidolina</taxon>
        <taxon>Anthoathecata</taxon>
        <taxon>Aplanulata</taxon>
        <taxon>Hydridae</taxon>
        <taxon>Hydra</taxon>
    </lineage>
</organism>
<dbReference type="PROSITE" id="PS50294">
    <property type="entry name" value="WD_REPEATS_REGION"/>
    <property type="match status" value="3"/>
</dbReference>
<evidence type="ECO:0000313" key="9">
    <source>
        <dbReference type="RefSeq" id="XP_065669601.1"/>
    </source>
</evidence>
<keyword evidence="5" id="KW-0539">Nucleus</keyword>
<keyword evidence="8" id="KW-1185">Reference proteome</keyword>
<dbReference type="InterPro" id="IPR015943">
    <property type="entry name" value="WD40/YVTN_repeat-like_dom_sf"/>
</dbReference>
<dbReference type="Pfam" id="PF04003">
    <property type="entry name" value="Utp12"/>
    <property type="match status" value="1"/>
</dbReference>
<dbReference type="RefSeq" id="XP_065669601.1">
    <property type="nucleotide sequence ID" value="XM_065813529.1"/>
</dbReference>
<proteinExistence type="inferred from homology"/>
<dbReference type="PANTHER" id="PTHR19858">
    <property type="entry name" value="WD40 REPEAT PROTEIN"/>
    <property type="match status" value="1"/>
</dbReference>
<feature type="repeat" description="WD" evidence="6">
    <location>
        <begin position="337"/>
        <end position="369"/>
    </location>
</feature>
<dbReference type="Pfam" id="PF00400">
    <property type="entry name" value="WD40"/>
    <property type="match status" value="5"/>
</dbReference>
<dbReference type="InterPro" id="IPR019775">
    <property type="entry name" value="WD40_repeat_CS"/>
</dbReference>
<name>A0ABM4D5M9_HYDVU</name>
<dbReference type="InterPro" id="IPR001680">
    <property type="entry name" value="WD40_rpt"/>
</dbReference>
<dbReference type="GeneID" id="100211841"/>
<sequence length="864" mass="97425">MKIDYKFQNLCGTVYRKGNVIFTSGGDSVLSPVGNRVTCFDLKNNKSATLPFENGKNISRLCISPNNNLLLSIDEDGKCVLFNLQTNYKLDFFSFKKKVYAIKYSPNSKYIAVTYGRGIQIWKAPGTNREFTPLTLMRTCLGAYDDTKCIDWSDDSRFLAVGGKDMTVRIYSVNRMKNFRPFVLTGHRSIIINCFLLKNSLDCYSVSRDGAVFVWQCYEQLESFEEEQSKRKKEDDLSEDYAKWTLKSKHFFYQNDTSLTCAEFHKGNSILVVGFSSGIFMLYEMPDFIQIHSLSITQHKINSIAISNTSEWLAFGSSTLGQLLVWEWQSETYVLKQQGHFYDMNVMAYSPDGQFIATGGDDGKVKMWNTISGFCFVTFHEHSAGISGVEFSQNGKVIVTSSLDGTVRAFDLNRYRNFRTFTSPRPAQFCSLSLDSSGEIVCAGSLDTFEIFMWSMQTGRLLEILSGHEGPVSCLAFSPIKAMLVSGSWDNTVRLWNVYDQTSPNETITIGSNVTAIAFRPDGYEIAVSALDGEIKFWQPNVLMEVGSIEGRKDLGTGRKKTDLVTAKHLTSGRCFTSLCYSADGQCVLAGGRSKYVCIYHVEQQILLRRFGISSNRSLDGMMRYLHSKNNSSAGAIDMIDLDKQSDDDDDSKNDISLPGVKKGDMCSRKVQPEIQTKCLRFSPTGRQWGAATTEGLLIFSLDGSLTFRPEDLDIDVTPVRITQLTTEKNFALALNYAFRLNEHKQLEEVVESIPICDIAVISKSIREDYISKMICFVGKQLEASKHIQFYLTWTKHLLSSRGVYIKNHSATLMPDLRLIQKSLIRHSSLISSICEGNYYSIKYILSNKMPHVTTENEDILMNN</sequence>
<evidence type="ECO:0000256" key="2">
    <source>
        <dbReference type="ARBA" id="ARBA00010226"/>
    </source>
</evidence>
<feature type="domain" description="Small-subunit processome Utp12" evidence="7">
    <location>
        <begin position="742"/>
        <end position="847"/>
    </location>
</feature>
<dbReference type="PROSITE" id="PS50082">
    <property type="entry name" value="WD_REPEATS_2"/>
    <property type="match status" value="4"/>
</dbReference>
<dbReference type="PRINTS" id="PR00320">
    <property type="entry name" value="GPROTEINBRPT"/>
</dbReference>
<evidence type="ECO:0000259" key="7">
    <source>
        <dbReference type="Pfam" id="PF04003"/>
    </source>
</evidence>